<dbReference type="Gene3D" id="3.30.470.20">
    <property type="entry name" value="ATP-grasp fold, B domain"/>
    <property type="match status" value="1"/>
</dbReference>
<evidence type="ECO:0000259" key="5">
    <source>
        <dbReference type="PROSITE" id="PS50975"/>
    </source>
</evidence>
<dbReference type="Proteomes" id="UP000681027">
    <property type="component" value="Unassembled WGS sequence"/>
</dbReference>
<keyword evidence="3 4" id="KW-0067">ATP-binding</keyword>
<keyword evidence="2 4" id="KW-0547">Nucleotide-binding</keyword>
<keyword evidence="1" id="KW-0436">Ligase</keyword>
<feature type="domain" description="ATP-grasp" evidence="5">
    <location>
        <begin position="116"/>
        <end position="311"/>
    </location>
</feature>
<evidence type="ECO:0000313" key="7">
    <source>
        <dbReference type="Proteomes" id="UP000681027"/>
    </source>
</evidence>
<sequence>MKTIVFIGSHKSGTSREAVQIADQMGYFTVLITNNRKFIDQREEFQDVHQMIFMKEIHDIEKLKESFQLLQDQGKNIKACISLIDPYVHLASILSREMGFVHLSTEALYKMEDKTRFRQALQKLDVNPFYSVINQNDSVHEMIKQLENSLPLILKYPLSNGSKDVIFVKSKEALPKGIEFLKTKFPHLPILIEEYLDGPQYLIEVIVCQGDIHLIGVVEQEFSQKDNFIVTGYSFPAEMDEFLHNKLEMTVKSIIKKLGMYHGSCHLEMRIVKGEWKLVEINPRMSGGAMNRIILEGTGVNIVQEIIKMNLGEEPNLKGVLSNYVFTHFLTVSSRGKLIKVTGKNRALSYDGVKEVYIKPRKGQILTAPYSMGDRYAYVLASSNSKEEAKRIATKAAKEIKFYMEPL</sequence>
<dbReference type="PANTHER" id="PTHR43585">
    <property type="entry name" value="FUMIPYRROLE BIOSYNTHESIS PROTEIN C"/>
    <property type="match status" value="1"/>
</dbReference>
<gene>
    <name evidence="6" type="ORF">KHA94_21415</name>
</gene>
<name>A0ABS5NZ79_9BACI</name>
<evidence type="ECO:0000256" key="4">
    <source>
        <dbReference type="PROSITE-ProRule" id="PRU00409"/>
    </source>
</evidence>
<dbReference type="InterPro" id="IPR052032">
    <property type="entry name" value="ATP-dep_AA_Ligase"/>
</dbReference>
<protein>
    <submittedName>
        <fullName evidence="6">ATP-grasp domain-containing protein</fullName>
    </submittedName>
</protein>
<dbReference type="Pfam" id="PF13535">
    <property type="entry name" value="ATP-grasp_4"/>
    <property type="match status" value="1"/>
</dbReference>
<keyword evidence="7" id="KW-1185">Reference proteome</keyword>
<evidence type="ECO:0000313" key="6">
    <source>
        <dbReference type="EMBL" id="MBS4192704.1"/>
    </source>
</evidence>
<evidence type="ECO:0000256" key="1">
    <source>
        <dbReference type="ARBA" id="ARBA00022598"/>
    </source>
</evidence>
<dbReference type="EMBL" id="JAGYPM010000005">
    <property type="protein sequence ID" value="MBS4192704.1"/>
    <property type="molecule type" value="Genomic_DNA"/>
</dbReference>
<dbReference type="InterPro" id="IPR011761">
    <property type="entry name" value="ATP-grasp"/>
</dbReference>
<dbReference type="Pfam" id="PF18603">
    <property type="entry name" value="LAL_C2"/>
    <property type="match status" value="1"/>
</dbReference>
<dbReference type="SUPFAM" id="SSF56059">
    <property type="entry name" value="Glutathione synthetase ATP-binding domain-like"/>
    <property type="match status" value="1"/>
</dbReference>
<dbReference type="PANTHER" id="PTHR43585:SF2">
    <property type="entry name" value="ATP-GRASP ENZYME FSQD"/>
    <property type="match status" value="1"/>
</dbReference>
<proteinExistence type="predicted"/>
<evidence type="ECO:0000256" key="3">
    <source>
        <dbReference type="ARBA" id="ARBA00022840"/>
    </source>
</evidence>
<dbReference type="PROSITE" id="PS50975">
    <property type="entry name" value="ATP_GRASP"/>
    <property type="match status" value="1"/>
</dbReference>
<reference evidence="6 7" key="1">
    <citation type="submission" date="2021-05" db="EMBL/GenBank/DDBJ databases">
        <title>Novel Bacillus species.</title>
        <authorList>
            <person name="Liu G."/>
        </authorList>
    </citation>
    <scope>NUCLEOTIDE SEQUENCE [LARGE SCALE GENOMIC DNA]</scope>
    <source>
        <strain evidence="6 7">FJAT-49705</strain>
    </source>
</reference>
<comment type="caution">
    <text evidence="6">The sequence shown here is derived from an EMBL/GenBank/DDBJ whole genome shotgun (WGS) entry which is preliminary data.</text>
</comment>
<dbReference type="RefSeq" id="WP_213104153.1">
    <property type="nucleotide sequence ID" value="NZ_JAGYPM010000005.1"/>
</dbReference>
<evidence type="ECO:0000256" key="2">
    <source>
        <dbReference type="ARBA" id="ARBA00022741"/>
    </source>
</evidence>
<dbReference type="InterPro" id="IPR040570">
    <property type="entry name" value="LAL_C2"/>
</dbReference>
<organism evidence="6 7">
    <name type="scientific">Cytobacillus citreus</name>
    <dbReference type="NCBI Taxonomy" id="2833586"/>
    <lineage>
        <taxon>Bacteria</taxon>
        <taxon>Bacillati</taxon>
        <taxon>Bacillota</taxon>
        <taxon>Bacilli</taxon>
        <taxon>Bacillales</taxon>
        <taxon>Bacillaceae</taxon>
        <taxon>Cytobacillus</taxon>
    </lineage>
</organism>
<accession>A0ABS5NZ79</accession>